<comment type="similarity">
    <text evidence="2">Belongs to the MoaE family.</text>
</comment>
<evidence type="ECO:0000256" key="6">
    <source>
        <dbReference type="ARBA" id="ARBA00026066"/>
    </source>
</evidence>
<dbReference type="InterPro" id="IPR003448">
    <property type="entry name" value="Mopterin_biosynth_MoaE"/>
</dbReference>
<evidence type="ECO:0000313" key="13">
    <source>
        <dbReference type="Proteomes" id="UP000324479"/>
    </source>
</evidence>
<protein>
    <recommendedName>
        <fullName evidence="4">Molybdopterin synthase catalytic subunit</fullName>
        <ecNumber evidence="3">2.8.1.12</ecNumber>
    </recommendedName>
    <alternativeName>
        <fullName evidence="9">MPT synthase subunit 2</fullName>
    </alternativeName>
    <alternativeName>
        <fullName evidence="7">Molybdenum cofactor biosynthesis protein E</fullName>
    </alternativeName>
    <alternativeName>
        <fullName evidence="8">Molybdopterin-converting factor large subunit</fullName>
    </alternativeName>
    <alternativeName>
        <fullName evidence="10">Molybdopterin-converting factor subunit 2</fullName>
    </alternativeName>
</protein>
<dbReference type="EC" id="2.8.1.12" evidence="3"/>
<accession>A0A5M6DIW2</accession>
<comment type="subunit">
    <text evidence="6">Heterotetramer of 2 MoaD subunits and 2 MoaE subunits. Also stable as homodimer. The enzyme changes between these two forms during catalysis.</text>
</comment>
<dbReference type="RefSeq" id="WP_150075207.1">
    <property type="nucleotide sequence ID" value="NZ_VWOX01000002.1"/>
</dbReference>
<dbReference type="Pfam" id="PF02391">
    <property type="entry name" value="MoaE"/>
    <property type="match status" value="1"/>
</dbReference>
<evidence type="ECO:0000256" key="5">
    <source>
        <dbReference type="ARBA" id="ARBA00023150"/>
    </source>
</evidence>
<name>A0A5M6DIW2_9BACT</name>
<evidence type="ECO:0000256" key="8">
    <source>
        <dbReference type="ARBA" id="ARBA00030407"/>
    </source>
</evidence>
<dbReference type="SUPFAM" id="SSF54690">
    <property type="entry name" value="Molybdopterin synthase subunit MoaE"/>
    <property type="match status" value="1"/>
</dbReference>
<sequence length="152" mass="17372">MSDSQCIVCIQSEPIELSEWQRHLSDPDSGAQAWFLGCTRRTTISKAGTVHRTRTLSYQAYTPMARRELESLAEAARERFSLSRLIIVHRLGEVPIGQASVLIACSSAHRPDAFAALPWIMDRLKRDVPIWKQEWFEDDSRQWIHPTEPDPG</sequence>
<comment type="pathway">
    <text evidence="1">Cofactor biosynthesis; molybdopterin biosynthesis.</text>
</comment>
<keyword evidence="5" id="KW-0501">Molybdenum cofactor biosynthesis</keyword>
<reference evidence="12 13" key="1">
    <citation type="submission" date="2019-08" db="EMBL/GenBank/DDBJ databases">
        <authorList>
            <person name="Dhanesh K."/>
            <person name="Kumar G."/>
            <person name="Sasikala C."/>
            <person name="Venkata Ramana C."/>
        </authorList>
    </citation>
    <scope>NUCLEOTIDE SEQUENCE [LARGE SCALE GENOMIC DNA]</scope>
    <source>
        <strain evidence="12 13">JC645</strain>
    </source>
</reference>
<evidence type="ECO:0000256" key="7">
    <source>
        <dbReference type="ARBA" id="ARBA00029745"/>
    </source>
</evidence>
<keyword evidence="13" id="KW-1185">Reference proteome</keyword>
<evidence type="ECO:0000256" key="10">
    <source>
        <dbReference type="ARBA" id="ARBA00032474"/>
    </source>
</evidence>
<dbReference type="GO" id="GO:0006777">
    <property type="term" value="P:Mo-molybdopterin cofactor biosynthetic process"/>
    <property type="evidence" value="ECO:0007669"/>
    <property type="project" value="UniProtKB-KW"/>
</dbReference>
<evidence type="ECO:0000256" key="3">
    <source>
        <dbReference type="ARBA" id="ARBA00011950"/>
    </source>
</evidence>
<evidence type="ECO:0000256" key="1">
    <source>
        <dbReference type="ARBA" id="ARBA00005046"/>
    </source>
</evidence>
<evidence type="ECO:0000256" key="2">
    <source>
        <dbReference type="ARBA" id="ARBA00005426"/>
    </source>
</evidence>
<dbReference type="EMBL" id="VWOX01000002">
    <property type="protein sequence ID" value="KAA5546200.1"/>
    <property type="molecule type" value="Genomic_DNA"/>
</dbReference>
<comment type="catalytic activity">
    <reaction evidence="11">
        <text>2 [molybdopterin-synthase sulfur-carrier protein]-C-terminal-Gly-aminoethanethioate + cyclic pyranopterin phosphate + H2O = molybdopterin + 2 [molybdopterin-synthase sulfur-carrier protein]-C-terminal Gly-Gly + 2 H(+)</text>
        <dbReference type="Rhea" id="RHEA:26333"/>
        <dbReference type="Rhea" id="RHEA-COMP:12202"/>
        <dbReference type="Rhea" id="RHEA-COMP:19907"/>
        <dbReference type="ChEBI" id="CHEBI:15377"/>
        <dbReference type="ChEBI" id="CHEBI:15378"/>
        <dbReference type="ChEBI" id="CHEBI:58698"/>
        <dbReference type="ChEBI" id="CHEBI:59648"/>
        <dbReference type="ChEBI" id="CHEBI:90778"/>
        <dbReference type="ChEBI" id="CHEBI:232372"/>
        <dbReference type="EC" id="2.8.1.12"/>
    </reaction>
</comment>
<evidence type="ECO:0000256" key="9">
    <source>
        <dbReference type="ARBA" id="ARBA00030781"/>
    </source>
</evidence>
<evidence type="ECO:0000256" key="4">
    <source>
        <dbReference type="ARBA" id="ARBA00013858"/>
    </source>
</evidence>
<comment type="caution">
    <text evidence="12">The sequence shown here is derived from an EMBL/GenBank/DDBJ whole genome shotgun (WGS) entry which is preliminary data.</text>
</comment>
<gene>
    <name evidence="12" type="ORF">FYK55_04740</name>
</gene>
<evidence type="ECO:0000313" key="12">
    <source>
        <dbReference type="EMBL" id="KAA5546200.1"/>
    </source>
</evidence>
<dbReference type="InterPro" id="IPR036563">
    <property type="entry name" value="MoaE_sf"/>
</dbReference>
<dbReference type="GO" id="GO:0030366">
    <property type="term" value="F:molybdopterin synthase activity"/>
    <property type="evidence" value="ECO:0007669"/>
    <property type="project" value="UniProtKB-EC"/>
</dbReference>
<proteinExistence type="inferred from homology"/>
<dbReference type="AlphaFoldDB" id="A0A5M6DIW2"/>
<dbReference type="CDD" id="cd00756">
    <property type="entry name" value="MoaE"/>
    <property type="match status" value="1"/>
</dbReference>
<dbReference type="Gene3D" id="3.90.1170.40">
    <property type="entry name" value="Molybdopterin biosynthesis MoaE subunit"/>
    <property type="match status" value="1"/>
</dbReference>
<organism evidence="12 13">
    <name type="scientific">Roseiconus nitratireducens</name>
    <dbReference type="NCBI Taxonomy" id="2605748"/>
    <lineage>
        <taxon>Bacteria</taxon>
        <taxon>Pseudomonadati</taxon>
        <taxon>Planctomycetota</taxon>
        <taxon>Planctomycetia</taxon>
        <taxon>Pirellulales</taxon>
        <taxon>Pirellulaceae</taxon>
        <taxon>Roseiconus</taxon>
    </lineage>
</organism>
<dbReference type="Proteomes" id="UP000324479">
    <property type="component" value="Unassembled WGS sequence"/>
</dbReference>
<evidence type="ECO:0000256" key="11">
    <source>
        <dbReference type="ARBA" id="ARBA00049878"/>
    </source>
</evidence>
<dbReference type="PANTHER" id="PTHR23404">
    <property type="entry name" value="MOLYBDOPTERIN SYNTHASE RELATED"/>
    <property type="match status" value="1"/>
</dbReference>